<dbReference type="Gene3D" id="3.10.620.30">
    <property type="match status" value="1"/>
</dbReference>
<feature type="compositionally biased region" description="Pro residues" evidence="1">
    <location>
        <begin position="244"/>
        <end position="258"/>
    </location>
</feature>
<evidence type="ECO:0000256" key="1">
    <source>
        <dbReference type="SAM" id="MobiDB-lite"/>
    </source>
</evidence>
<feature type="region of interest" description="Disordered" evidence="1">
    <location>
        <begin position="18"/>
        <end position="258"/>
    </location>
</feature>
<dbReference type="AlphaFoldDB" id="A0AAN7CH32"/>
<dbReference type="Proteomes" id="UP001303760">
    <property type="component" value="Unassembled WGS sequence"/>
</dbReference>
<organism evidence="3 4">
    <name type="scientific">Achaetomium macrosporum</name>
    <dbReference type="NCBI Taxonomy" id="79813"/>
    <lineage>
        <taxon>Eukaryota</taxon>
        <taxon>Fungi</taxon>
        <taxon>Dikarya</taxon>
        <taxon>Ascomycota</taxon>
        <taxon>Pezizomycotina</taxon>
        <taxon>Sordariomycetes</taxon>
        <taxon>Sordariomycetidae</taxon>
        <taxon>Sordariales</taxon>
        <taxon>Chaetomiaceae</taxon>
        <taxon>Achaetomium</taxon>
    </lineage>
</organism>
<dbReference type="InterPro" id="IPR002931">
    <property type="entry name" value="Transglutaminase-like"/>
</dbReference>
<dbReference type="PANTHER" id="PTHR46333:SF5">
    <property type="entry name" value="TRANSGLUTAMINASE-LIKE DOMAIN-CONTAINING PROTEIN"/>
    <property type="match status" value="1"/>
</dbReference>
<feature type="compositionally biased region" description="Low complexity" evidence="1">
    <location>
        <begin position="143"/>
        <end position="156"/>
    </location>
</feature>
<gene>
    <name evidence="3" type="ORF">C8A03DRAFT_29826</name>
</gene>
<proteinExistence type="predicted"/>
<dbReference type="GO" id="GO:0005737">
    <property type="term" value="C:cytoplasm"/>
    <property type="evidence" value="ECO:0007669"/>
    <property type="project" value="TreeGrafter"/>
</dbReference>
<feature type="compositionally biased region" description="Pro residues" evidence="1">
    <location>
        <begin position="28"/>
        <end position="43"/>
    </location>
</feature>
<dbReference type="Pfam" id="PF01841">
    <property type="entry name" value="Transglut_core"/>
    <property type="match status" value="1"/>
</dbReference>
<dbReference type="InterPro" id="IPR038765">
    <property type="entry name" value="Papain-like_cys_pep_sf"/>
</dbReference>
<evidence type="ECO:0000313" key="3">
    <source>
        <dbReference type="EMBL" id="KAK4241934.1"/>
    </source>
</evidence>
<feature type="compositionally biased region" description="Basic and acidic residues" evidence="1">
    <location>
        <begin position="85"/>
        <end position="95"/>
    </location>
</feature>
<dbReference type="EMBL" id="MU860014">
    <property type="protein sequence ID" value="KAK4241934.1"/>
    <property type="molecule type" value="Genomic_DNA"/>
</dbReference>
<keyword evidence="4" id="KW-1185">Reference proteome</keyword>
<feature type="compositionally biased region" description="Pro residues" evidence="1">
    <location>
        <begin position="175"/>
        <end position="190"/>
    </location>
</feature>
<feature type="compositionally biased region" description="Polar residues" evidence="1">
    <location>
        <begin position="158"/>
        <end position="171"/>
    </location>
</feature>
<feature type="compositionally biased region" description="Pro residues" evidence="1">
    <location>
        <begin position="279"/>
        <end position="288"/>
    </location>
</feature>
<feature type="region of interest" description="Disordered" evidence="1">
    <location>
        <begin position="272"/>
        <end position="292"/>
    </location>
</feature>
<dbReference type="PANTHER" id="PTHR46333">
    <property type="entry name" value="CYTOKINESIS PROTEIN 3"/>
    <property type="match status" value="1"/>
</dbReference>
<accession>A0AAN7CH32</accession>
<evidence type="ECO:0000259" key="2">
    <source>
        <dbReference type="SMART" id="SM00460"/>
    </source>
</evidence>
<feature type="domain" description="Transglutaminase-like" evidence="2">
    <location>
        <begin position="401"/>
        <end position="475"/>
    </location>
</feature>
<reference evidence="3" key="2">
    <citation type="submission" date="2023-05" db="EMBL/GenBank/DDBJ databases">
        <authorList>
            <consortium name="Lawrence Berkeley National Laboratory"/>
            <person name="Steindorff A."/>
            <person name="Hensen N."/>
            <person name="Bonometti L."/>
            <person name="Westerberg I."/>
            <person name="Brannstrom I.O."/>
            <person name="Guillou S."/>
            <person name="Cros-Aarteil S."/>
            <person name="Calhoun S."/>
            <person name="Haridas S."/>
            <person name="Kuo A."/>
            <person name="Mondo S."/>
            <person name="Pangilinan J."/>
            <person name="Riley R."/>
            <person name="Labutti K."/>
            <person name="Andreopoulos B."/>
            <person name="Lipzen A."/>
            <person name="Chen C."/>
            <person name="Yanf M."/>
            <person name="Daum C."/>
            <person name="Ng V."/>
            <person name="Clum A."/>
            <person name="Ohm R."/>
            <person name="Martin F."/>
            <person name="Silar P."/>
            <person name="Natvig D."/>
            <person name="Lalanne C."/>
            <person name="Gautier V."/>
            <person name="Ament-Velasquez S.L."/>
            <person name="Kruys A."/>
            <person name="Hutchinson M.I."/>
            <person name="Powell A.J."/>
            <person name="Barry K."/>
            <person name="Miller A.N."/>
            <person name="Grigoriev I.V."/>
            <person name="Debuchy R."/>
            <person name="Gladieux P."/>
            <person name="Thoren M.H."/>
            <person name="Johannesson H."/>
        </authorList>
    </citation>
    <scope>NUCLEOTIDE SEQUENCE</scope>
    <source>
        <strain evidence="3">CBS 532.94</strain>
    </source>
</reference>
<dbReference type="InterPro" id="IPR052557">
    <property type="entry name" value="CAP/Cytokinesis_protein"/>
</dbReference>
<feature type="compositionally biased region" description="Pro residues" evidence="1">
    <location>
        <begin position="100"/>
        <end position="112"/>
    </location>
</feature>
<feature type="compositionally biased region" description="Basic and acidic residues" evidence="1">
    <location>
        <begin position="191"/>
        <end position="207"/>
    </location>
</feature>
<evidence type="ECO:0000313" key="4">
    <source>
        <dbReference type="Proteomes" id="UP001303760"/>
    </source>
</evidence>
<dbReference type="SUPFAM" id="SSF54001">
    <property type="entry name" value="Cysteine proteinases"/>
    <property type="match status" value="1"/>
</dbReference>
<name>A0AAN7CH32_9PEZI</name>
<sequence>MAEVDEEPRFTTLAERIAALNQQKNFQAPPPTVSKRPPPPPRPVRGATADVNTAPDPTSAEKSPSIPPRPVRAATERLPPPLPRRTTEQDNDHNGGHPSAPSPGRPLPPPLPARSSPQATPPKLPTRRPSAQTLSVRRNSDASDVSQLSTVSSLSLNHAKSATANGTSEGQTPRRLPPPLEQAKLPPLPPTRRELQAKATEAAEKEAASNTPSLPPRRIAEPPRPSLAPRVPSRPNNSSAVVPPEDPSPALPSRRLPPLPAAFKSALECGFNSGARKPSSPPVPPPIPLSSRPTLAEIDAIATRVSSSSLNTSSTPSPLAQGACLTCRDFSGPDTVASQHPTSTLPRHDPIGHLAHVLCSPFPSHTDKARAIFTWCHHNIVYDVHGFFNNCIPRGQTPAETIFSGKAVCEGYARVYEAIATRAGLACVVVTGHGKGYGFTPLKASQRPPPRKPDGHAWNAVRIDGGAWKLVDACWGAGALCNGAYAQRFAPECFTMSNQRFGLRHYPADDRHWYLGQDGGRAPPPPSWEEYIVGPVGDEPAEWMGDATREGLDESNFAPAQKRISVYSSSGGGGGTVRFQFAKVCEHWTPERNGVGKQMLFGLKIGGVDGRKEDIIPLNSDGFWWYIDVNARELGAPGQTVVLVGFETIDGQSARGLTKAEWLRRKGRCGYSYCFLVRWELVP</sequence>
<protein>
    <recommendedName>
        <fullName evidence="2">Transglutaminase-like domain-containing protein</fullName>
    </recommendedName>
</protein>
<dbReference type="SMART" id="SM00460">
    <property type="entry name" value="TGc"/>
    <property type="match status" value="1"/>
</dbReference>
<comment type="caution">
    <text evidence="3">The sequence shown here is derived from an EMBL/GenBank/DDBJ whole genome shotgun (WGS) entry which is preliminary data.</text>
</comment>
<reference evidence="3" key="1">
    <citation type="journal article" date="2023" name="Mol. Phylogenet. Evol.">
        <title>Genome-scale phylogeny and comparative genomics of the fungal order Sordariales.</title>
        <authorList>
            <person name="Hensen N."/>
            <person name="Bonometti L."/>
            <person name="Westerberg I."/>
            <person name="Brannstrom I.O."/>
            <person name="Guillou S."/>
            <person name="Cros-Aarteil S."/>
            <person name="Calhoun S."/>
            <person name="Haridas S."/>
            <person name="Kuo A."/>
            <person name="Mondo S."/>
            <person name="Pangilinan J."/>
            <person name="Riley R."/>
            <person name="LaButti K."/>
            <person name="Andreopoulos B."/>
            <person name="Lipzen A."/>
            <person name="Chen C."/>
            <person name="Yan M."/>
            <person name="Daum C."/>
            <person name="Ng V."/>
            <person name="Clum A."/>
            <person name="Steindorff A."/>
            <person name="Ohm R.A."/>
            <person name="Martin F."/>
            <person name="Silar P."/>
            <person name="Natvig D.O."/>
            <person name="Lalanne C."/>
            <person name="Gautier V."/>
            <person name="Ament-Velasquez S.L."/>
            <person name="Kruys A."/>
            <person name="Hutchinson M.I."/>
            <person name="Powell A.J."/>
            <person name="Barry K."/>
            <person name="Miller A.N."/>
            <person name="Grigoriev I.V."/>
            <person name="Debuchy R."/>
            <person name="Gladieux P."/>
            <person name="Hiltunen Thoren M."/>
            <person name="Johannesson H."/>
        </authorList>
    </citation>
    <scope>NUCLEOTIDE SEQUENCE</scope>
    <source>
        <strain evidence="3">CBS 532.94</strain>
    </source>
</reference>